<dbReference type="Gene3D" id="1.10.3110.10">
    <property type="entry name" value="protoporphyrinogen ix oxidase, domain 3"/>
    <property type="match status" value="1"/>
</dbReference>
<name>A0ABP7G477_9MICO</name>
<evidence type="ECO:0000313" key="4">
    <source>
        <dbReference type="Proteomes" id="UP001500540"/>
    </source>
</evidence>
<dbReference type="Proteomes" id="UP001500540">
    <property type="component" value="Unassembled WGS sequence"/>
</dbReference>
<accession>A0ABP7G477</accession>
<protein>
    <submittedName>
        <fullName evidence="3">Protoporphyrinogen oxidase</fullName>
    </submittedName>
</protein>
<dbReference type="InterPro" id="IPR002937">
    <property type="entry name" value="Amino_oxidase"/>
</dbReference>
<dbReference type="EMBL" id="BAABAF010000001">
    <property type="protein sequence ID" value="GAA3755265.1"/>
    <property type="molecule type" value="Genomic_DNA"/>
</dbReference>
<dbReference type="PRINTS" id="PR00411">
    <property type="entry name" value="PNDRDTASEI"/>
</dbReference>
<dbReference type="SUPFAM" id="SSF54373">
    <property type="entry name" value="FAD-linked reductases, C-terminal domain"/>
    <property type="match status" value="1"/>
</dbReference>
<keyword evidence="4" id="KW-1185">Reference proteome</keyword>
<dbReference type="InterPro" id="IPR050464">
    <property type="entry name" value="Zeta_carotene_desat/Oxidored"/>
</dbReference>
<proteinExistence type="predicted"/>
<comment type="caution">
    <text evidence="3">The sequence shown here is derived from an EMBL/GenBank/DDBJ whole genome shotgun (WGS) entry which is preliminary data.</text>
</comment>
<evidence type="ECO:0000313" key="3">
    <source>
        <dbReference type="EMBL" id="GAA3755265.1"/>
    </source>
</evidence>
<dbReference type="PANTHER" id="PTHR42923:SF3">
    <property type="entry name" value="PROTOPORPHYRINOGEN OXIDASE"/>
    <property type="match status" value="1"/>
</dbReference>
<reference evidence="4" key="1">
    <citation type="journal article" date="2019" name="Int. J. Syst. Evol. Microbiol.">
        <title>The Global Catalogue of Microorganisms (GCM) 10K type strain sequencing project: providing services to taxonomists for standard genome sequencing and annotation.</title>
        <authorList>
            <consortium name="The Broad Institute Genomics Platform"/>
            <consortium name="The Broad Institute Genome Sequencing Center for Infectious Disease"/>
            <person name="Wu L."/>
            <person name="Ma J."/>
        </authorList>
    </citation>
    <scope>NUCLEOTIDE SEQUENCE [LARGE SCALE GENOMIC DNA]</scope>
    <source>
        <strain evidence="4">JCM 16950</strain>
    </source>
</reference>
<dbReference type="InterPro" id="IPR036188">
    <property type="entry name" value="FAD/NAD-bd_sf"/>
</dbReference>
<dbReference type="SUPFAM" id="SSF51905">
    <property type="entry name" value="FAD/NAD(P)-binding domain"/>
    <property type="match status" value="1"/>
</dbReference>
<dbReference type="PANTHER" id="PTHR42923">
    <property type="entry name" value="PROTOPORPHYRINOGEN OXIDASE"/>
    <property type="match status" value="1"/>
</dbReference>
<feature type="domain" description="Amine oxidase" evidence="2">
    <location>
        <begin position="23"/>
        <end position="520"/>
    </location>
</feature>
<feature type="compositionally biased region" description="Low complexity" evidence="1">
    <location>
        <begin position="221"/>
        <end position="239"/>
    </location>
</feature>
<dbReference type="Gene3D" id="3.90.660.20">
    <property type="entry name" value="Protoporphyrinogen oxidase, mitochondrial, domain 2"/>
    <property type="match status" value="1"/>
</dbReference>
<gene>
    <name evidence="3" type="primary">hemG_1</name>
    <name evidence="3" type="ORF">GCM10022240_05310</name>
</gene>
<dbReference type="Gene3D" id="3.50.50.60">
    <property type="entry name" value="FAD/NAD(P)-binding domain"/>
    <property type="match status" value="1"/>
</dbReference>
<feature type="region of interest" description="Disordered" evidence="1">
    <location>
        <begin position="221"/>
        <end position="248"/>
    </location>
</feature>
<dbReference type="RefSeq" id="WP_344780226.1">
    <property type="nucleotide sequence ID" value="NZ_BAABAF010000001.1"/>
</dbReference>
<sequence>MTAAHARGDRAQPRRVVVIGGGIAGLVAARACAARGATVTVLEAGPVVGGSVARHEVAGLALDAGAESFATRGGAVAALIDQLGLTGRLLWPNSAGAWLHLADRTVPMPAGGLLGIPADPSAPDVVAAIGAEAARRAQRDLTEPLPPRFAPTTLGALVRERMGQAVLDRLVSPVATGVYSTAADDLAVDAIAPGLAAALARTGSLARAVAELRSAAAARSAEPRAGSAAPPGAAPGAPAAVPPAKPGSAAGGLRGGMWTLVDALAGDLRGRGARIATGARATSLARTAGGWEVSVAAAAGPADRALAAPLRADTVIVAAGQPDAVRLLRAALSADVSDRERGDAGPDAIAPAAQWPAPTRVDLATLVLDAPDLDAAPRGTGLLVAEDAHGDVAAKALTHATAKWPWLAEQAGPGRHVVRLSYGQSGHPGPAAGIDDAALRALALRDAATLLGVPLDAAQIVGFARSVWTNAVSLASPGQAARVRAVRDAVAGAEGLEVAGAWLAGTGMASVIPDALAAASRTRI</sequence>
<evidence type="ECO:0000256" key="1">
    <source>
        <dbReference type="SAM" id="MobiDB-lite"/>
    </source>
</evidence>
<evidence type="ECO:0000259" key="2">
    <source>
        <dbReference type="Pfam" id="PF01593"/>
    </source>
</evidence>
<dbReference type="Pfam" id="PF01593">
    <property type="entry name" value="Amino_oxidase"/>
    <property type="match status" value="1"/>
</dbReference>
<organism evidence="3 4">
    <name type="scientific">Microbacterium kribbense</name>
    <dbReference type="NCBI Taxonomy" id="433645"/>
    <lineage>
        <taxon>Bacteria</taxon>
        <taxon>Bacillati</taxon>
        <taxon>Actinomycetota</taxon>
        <taxon>Actinomycetes</taxon>
        <taxon>Micrococcales</taxon>
        <taxon>Microbacteriaceae</taxon>
        <taxon>Microbacterium</taxon>
    </lineage>
</organism>